<gene>
    <name evidence="1" type="ORF">AAES_58603</name>
</gene>
<proteinExistence type="predicted"/>
<evidence type="ECO:0000313" key="2">
    <source>
        <dbReference type="Proteomes" id="UP000051836"/>
    </source>
</evidence>
<dbReference type="AlphaFoldDB" id="A0A0Q3XAZ4"/>
<name>A0A0Q3XAZ4_AMAAE</name>
<dbReference type="Proteomes" id="UP000051836">
    <property type="component" value="Unassembled WGS sequence"/>
</dbReference>
<sequence length="76" mass="9053">MFKSLIFQLQWEWSWFEILALKILGENVQRKYGIGPLSYSLAMMILFPTQHNEGNLEIPDLMRKKEDMSVKKIHLK</sequence>
<reference evidence="1 2" key="1">
    <citation type="submission" date="2015-10" db="EMBL/GenBank/DDBJ databases">
        <authorList>
            <person name="Gilbert D.G."/>
        </authorList>
    </citation>
    <scope>NUCLEOTIDE SEQUENCE [LARGE SCALE GENOMIC DNA]</scope>
    <source>
        <strain evidence="1">FVVF132</strain>
    </source>
</reference>
<accession>A0A0Q3XAZ4</accession>
<comment type="caution">
    <text evidence="1">The sequence shown here is derived from an EMBL/GenBank/DDBJ whole genome shotgun (WGS) entry which is preliminary data.</text>
</comment>
<organism evidence="1 2">
    <name type="scientific">Amazona aestiva</name>
    <name type="common">Blue-fronted Amazon parrot</name>
    <dbReference type="NCBI Taxonomy" id="12930"/>
    <lineage>
        <taxon>Eukaryota</taxon>
        <taxon>Metazoa</taxon>
        <taxon>Chordata</taxon>
        <taxon>Craniata</taxon>
        <taxon>Vertebrata</taxon>
        <taxon>Euteleostomi</taxon>
        <taxon>Archelosauria</taxon>
        <taxon>Archosauria</taxon>
        <taxon>Dinosauria</taxon>
        <taxon>Saurischia</taxon>
        <taxon>Theropoda</taxon>
        <taxon>Coelurosauria</taxon>
        <taxon>Aves</taxon>
        <taxon>Neognathae</taxon>
        <taxon>Neoaves</taxon>
        <taxon>Telluraves</taxon>
        <taxon>Australaves</taxon>
        <taxon>Psittaciformes</taxon>
        <taxon>Psittacidae</taxon>
        <taxon>Amazona</taxon>
    </lineage>
</organism>
<protein>
    <submittedName>
        <fullName evidence="1">Uncharacterized protein</fullName>
    </submittedName>
</protein>
<dbReference type="EMBL" id="LMAW01000002">
    <property type="protein sequence ID" value="KQL61340.1"/>
    <property type="molecule type" value="Genomic_DNA"/>
</dbReference>
<evidence type="ECO:0000313" key="1">
    <source>
        <dbReference type="EMBL" id="KQL61340.1"/>
    </source>
</evidence>
<keyword evidence="2" id="KW-1185">Reference proteome</keyword>